<dbReference type="eggNOG" id="KOG4649">
    <property type="taxonomic scope" value="Eukaryota"/>
</dbReference>
<dbReference type="Proteomes" id="UP000011115">
    <property type="component" value="Unassembled WGS sequence"/>
</dbReference>
<accession>M0ZNM7</accession>
<dbReference type="PANTHER" id="PTHR44394:SF1">
    <property type="entry name" value="BETA-ALANINE-ACTIVATING ENZYME"/>
    <property type="match status" value="1"/>
</dbReference>
<dbReference type="InterPro" id="IPR052091">
    <property type="entry name" value="Beta-ala_Activ/Resist"/>
</dbReference>
<sequence length="84" mass="9275">MSCKDSSLSQRLVCVCSSSGSVHVLQVSLNFDGENQPCDMVREFARFELGGDVFSSPVMIGGEIFVGCRDDYVHCIRLQEEIPI</sequence>
<dbReference type="HOGENOM" id="CLU_2531851_0_0_1"/>
<organism evidence="1 2">
    <name type="scientific">Solanum tuberosum</name>
    <name type="common">Potato</name>
    <dbReference type="NCBI Taxonomy" id="4113"/>
    <lineage>
        <taxon>Eukaryota</taxon>
        <taxon>Viridiplantae</taxon>
        <taxon>Streptophyta</taxon>
        <taxon>Embryophyta</taxon>
        <taxon>Tracheophyta</taxon>
        <taxon>Spermatophyta</taxon>
        <taxon>Magnoliopsida</taxon>
        <taxon>eudicotyledons</taxon>
        <taxon>Gunneridae</taxon>
        <taxon>Pentapetalae</taxon>
        <taxon>asterids</taxon>
        <taxon>lamiids</taxon>
        <taxon>Solanales</taxon>
        <taxon>Solanaceae</taxon>
        <taxon>Solanoideae</taxon>
        <taxon>Solaneae</taxon>
        <taxon>Solanum</taxon>
    </lineage>
</organism>
<dbReference type="AlphaFoldDB" id="M0ZNM7"/>
<dbReference type="PaxDb" id="4113-PGSC0003DMT400004562"/>
<reference evidence="1" key="2">
    <citation type="submission" date="2015-06" db="UniProtKB">
        <authorList>
            <consortium name="EnsemblPlants"/>
        </authorList>
    </citation>
    <scope>IDENTIFICATION</scope>
    <source>
        <strain evidence="1">DM1-3 516 R44</strain>
    </source>
</reference>
<dbReference type="EnsemblPlants" id="PGSC0003DMT400004562">
    <property type="protein sequence ID" value="PGSC0003DMT400004562"/>
    <property type="gene ID" value="PGSC0003DMG400001811"/>
</dbReference>
<dbReference type="PANTHER" id="PTHR44394">
    <property type="entry name" value="BETA-ALANINE-ACTIVATING ENZYME"/>
    <property type="match status" value="1"/>
</dbReference>
<evidence type="ECO:0000313" key="2">
    <source>
        <dbReference type="Proteomes" id="UP000011115"/>
    </source>
</evidence>
<proteinExistence type="predicted"/>
<protein>
    <submittedName>
        <fullName evidence="1">AMP dependent ligase</fullName>
    </submittedName>
</protein>
<dbReference type="STRING" id="4113.M0ZNM7"/>
<dbReference type="Gene3D" id="2.40.10.480">
    <property type="match status" value="1"/>
</dbReference>
<keyword evidence="2" id="KW-1185">Reference proteome</keyword>
<evidence type="ECO:0000313" key="1">
    <source>
        <dbReference type="EnsemblPlants" id="PGSC0003DMT400004562"/>
    </source>
</evidence>
<reference evidence="2" key="1">
    <citation type="journal article" date="2011" name="Nature">
        <title>Genome sequence and analysis of the tuber crop potato.</title>
        <authorList>
            <consortium name="The Potato Genome Sequencing Consortium"/>
        </authorList>
    </citation>
    <scope>NUCLEOTIDE SEQUENCE [LARGE SCALE GENOMIC DNA]</scope>
    <source>
        <strain evidence="2">cv. DM1-3 516 R44</strain>
    </source>
</reference>
<dbReference type="InParanoid" id="M0ZNM7"/>
<name>M0ZNM7_SOLTU</name>
<dbReference type="Gramene" id="PGSC0003DMT400004562">
    <property type="protein sequence ID" value="PGSC0003DMT400004562"/>
    <property type="gene ID" value="PGSC0003DMG400001811"/>
</dbReference>